<sequence length="312" mass="36184">MLKIYRSNTQGQLALMNEYIKGTWIHLINPTEEEIDDVVKAAEIPSYFIKDPLDEEEKSRIEKEDEGTLIIIDLPIMTPNGTKREKFITIPLGIIVTRDFLITVCLKETPILEDFTRKKVKNFYTFMKTRFVLQLLHAVSTYYLAYLKQINRKTNEIEKELRQSLKNQELFSLLNLQKSLVYFTTSLKTNQVVTQKISRGQHLRLYEQDQELLEDVIIENRQAIEMAEIYTPIVSGLMDTFASVISNNVNNVMKILTSLTIILTFPIMIASVYGMNIPIPFQRSPHAFAVIMIVSIALSSITTFVFWKKRYL</sequence>
<dbReference type="RefSeq" id="WP_160799379.1">
    <property type="nucleotide sequence ID" value="NZ_WUUL01000001.1"/>
</dbReference>
<name>A0A6I4VR31_9BACL</name>
<proteinExistence type="inferred from homology"/>
<feature type="transmembrane region" description="Helical" evidence="6">
    <location>
        <begin position="287"/>
        <end position="307"/>
    </location>
</feature>
<evidence type="ECO:0000256" key="5">
    <source>
        <dbReference type="ARBA" id="ARBA00023136"/>
    </source>
</evidence>
<dbReference type="Gene3D" id="1.20.58.340">
    <property type="entry name" value="Magnesium transport protein CorA, transmembrane region"/>
    <property type="match status" value="2"/>
</dbReference>
<evidence type="ECO:0000313" key="7">
    <source>
        <dbReference type="EMBL" id="MXQ52346.1"/>
    </source>
</evidence>
<dbReference type="Pfam" id="PF01544">
    <property type="entry name" value="CorA"/>
    <property type="match status" value="1"/>
</dbReference>
<gene>
    <name evidence="7" type="ORF">GSM42_00980</name>
</gene>
<evidence type="ECO:0000313" key="8">
    <source>
        <dbReference type="Proteomes" id="UP000430692"/>
    </source>
</evidence>
<protein>
    <submittedName>
        <fullName evidence="7">Magnesium transporter CorA family protein</fullName>
    </submittedName>
</protein>
<dbReference type="GO" id="GO:0046873">
    <property type="term" value="F:metal ion transmembrane transporter activity"/>
    <property type="evidence" value="ECO:0007669"/>
    <property type="project" value="InterPro"/>
</dbReference>
<dbReference type="InterPro" id="IPR045863">
    <property type="entry name" value="CorA_TM1_TM2"/>
</dbReference>
<dbReference type="AlphaFoldDB" id="A0A6I4VR31"/>
<dbReference type="SUPFAM" id="SSF144083">
    <property type="entry name" value="Magnesium transport protein CorA, transmembrane region"/>
    <property type="match status" value="1"/>
</dbReference>
<dbReference type="SUPFAM" id="SSF143865">
    <property type="entry name" value="CorA soluble domain-like"/>
    <property type="match status" value="1"/>
</dbReference>
<evidence type="ECO:0000256" key="2">
    <source>
        <dbReference type="ARBA" id="ARBA00009765"/>
    </source>
</evidence>
<dbReference type="GO" id="GO:0016020">
    <property type="term" value="C:membrane"/>
    <property type="evidence" value="ECO:0007669"/>
    <property type="project" value="UniProtKB-SubCell"/>
</dbReference>
<dbReference type="InterPro" id="IPR045861">
    <property type="entry name" value="CorA_cytoplasmic_dom"/>
</dbReference>
<keyword evidence="8" id="KW-1185">Reference proteome</keyword>
<keyword evidence="4 6" id="KW-1133">Transmembrane helix</keyword>
<dbReference type="Proteomes" id="UP000430692">
    <property type="component" value="Unassembled WGS sequence"/>
</dbReference>
<dbReference type="InterPro" id="IPR002523">
    <property type="entry name" value="MgTranspt_CorA/ZnTranspt_ZntB"/>
</dbReference>
<dbReference type="EMBL" id="WUUL01000001">
    <property type="protein sequence ID" value="MXQ52346.1"/>
    <property type="molecule type" value="Genomic_DNA"/>
</dbReference>
<dbReference type="PANTHER" id="PTHR47891">
    <property type="entry name" value="TRANSPORTER-RELATED"/>
    <property type="match status" value="1"/>
</dbReference>
<evidence type="ECO:0000256" key="6">
    <source>
        <dbReference type="SAM" id="Phobius"/>
    </source>
</evidence>
<dbReference type="CDD" id="cd12827">
    <property type="entry name" value="EcCorA_ZntB-like_u2"/>
    <property type="match status" value="1"/>
</dbReference>
<keyword evidence="3 6" id="KW-0812">Transmembrane</keyword>
<evidence type="ECO:0000256" key="4">
    <source>
        <dbReference type="ARBA" id="ARBA00022989"/>
    </source>
</evidence>
<keyword evidence="5 6" id="KW-0472">Membrane</keyword>
<comment type="caution">
    <text evidence="7">The sequence shown here is derived from an EMBL/GenBank/DDBJ whole genome shotgun (WGS) entry which is preliminary data.</text>
</comment>
<comment type="subcellular location">
    <subcellularLocation>
        <location evidence="1">Membrane</location>
        <topology evidence="1">Multi-pass membrane protein</topology>
    </subcellularLocation>
</comment>
<reference evidence="7 8" key="1">
    <citation type="submission" date="2019-12" db="EMBL/GenBank/DDBJ databases">
        <title>Whole-genome analyses of novel actinobacteria.</title>
        <authorList>
            <person name="Sahin N."/>
            <person name="Saygin H."/>
        </authorList>
    </citation>
    <scope>NUCLEOTIDE SEQUENCE [LARGE SCALE GENOMIC DNA]</scope>
    <source>
        <strain evidence="7 8">KC615</strain>
    </source>
</reference>
<evidence type="ECO:0000256" key="3">
    <source>
        <dbReference type="ARBA" id="ARBA00022692"/>
    </source>
</evidence>
<organism evidence="7 8">
    <name type="scientific">Shimazuella alba</name>
    <dbReference type="NCBI Taxonomy" id="2690964"/>
    <lineage>
        <taxon>Bacteria</taxon>
        <taxon>Bacillati</taxon>
        <taxon>Bacillota</taxon>
        <taxon>Bacilli</taxon>
        <taxon>Bacillales</taxon>
        <taxon>Thermoactinomycetaceae</taxon>
        <taxon>Shimazuella</taxon>
    </lineage>
</organism>
<feature type="transmembrane region" description="Helical" evidence="6">
    <location>
        <begin position="255"/>
        <end position="275"/>
    </location>
</feature>
<evidence type="ECO:0000256" key="1">
    <source>
        <dbReference type="ARBA" id="ARBA00004141"/>
    </source>
</evidence>
<comment type="similarity">
    <text evidence="2">Belongs to the CorA metal ion transporter (MIT) (TC 1.A.35) family.</text>
</comment>
<dbReference type="InterPro" id="IPR047199">
    <property type="entry name" value="CorA-like"/>
</dbReference>
<dbReference type="Gene3D" id="3.30.460.20">
    <property type="entry name" value="CorA soluble domain-like"/>
    <property type="match status" value="1"/>
</dbReference>
<accession>A0A6I4VR31</accession>
<dbReference type="PANTHER" id="PTHR47891:SF2">
    <property type="entry name" value="MAGNESIUM AND COBALT TRANSPORTER"/>
    <property type="match status" value="1"/>
</dbReference>